<reference evidence="1 2" key="1">
    <citation type="journal article" date="2022" name="Plant J.">
        <title>Chromosome-level genome of Camellia lanceoleosa provides a valuable resource for understanding genome evolution and self-incompatibility.</title>
        <authorList>
            <person name="Gong W."/>
            <person name="Xiao S."/>
            <person name="Wang L."/>
            <person name="Liao Z."/>
            <person name="Chang Y."/>
            <person name="Mo W."/>
            <person name="Hu G."/>
            <person name="Li W."/>
            <person name="Zhao G."/>
            <person name="Zhu H."/>
            <person name="Hu X."/>
            <person name="Ji K."/>
            <person name="Xiang X."/>
            <person name="Song Q."/>
            <person name="Yuan D."/>
            <person name="Jin S."/>
            <person name="Zhang L."/>
        </authorList>
    </citation>
    <scope>NUCLEOTIDE SEQUENCE [LARGE SCALE GENOMIC DNA]</scope>
    <source>
        <strain evidence="1">SQ_2022a</strain>
    </source>
</reference>
<name>A0ACC0F3Q2_9ERIC</name>
<dbReference type="EMBL" id="CM045768">
    <property type="protein sequence ID" value="KAI7983205.1"/>
    <property type="molecule type" value="Genomic_DNA"/>
</dbReference>
<proteinExistence type="predicted"/>
<evidence type="ECO:0000313" key="2">
    <source>
        <dbReference type="Proteomes" id="UP001060215"/>
    </source>
</evidence>
<keyword evidence="2" id="KW-1185">Reference proteome</keyword>
<protein>
    <submittedName>
        <fullName evidence="1">Uncharacterized protein</fullName>
    </submittedName>
</protein>
<sequence length="175" mass="20041">MGEKKGNNEDEKKKNNGGDGIHIRLLINNKERFEGRFEGSFEGVEYMKVDCVDNKLRVKVDLGKPREKKKVDGKPKDKEKKGNNEDEKKNNNGGDGIRIRLLINNKERFEGRFEGSFEGVEYMKVDCVDNKLRVKVDLGKPREKKKVDGKPQKKADEKKPKDKEPPVTTAVIQLD</sequence>
<gene>
    <name evidence="1" type="ORF">LOK49_LG15G01717</name>
</gene>
<accession>A0ACC0F3Q2</accession>
<evidence type="ECO:0000313" key="1">
    <source>
        <dbReference type="EMBL" id="KAI7983205.1"/>
    </source>
</evidence>
<organism evidence="1 2">
    <name type="scientific">Camellia lanceoleosa</name>
    <dbReference type="NCBI Taxonomy" id="1840588"/>
    <lineage>
        <taxon>Eukaryota</taxon>
        <taxon>Viridiplantae</taxon>
        <taxon>Streptophyta</taxon>
        <taxon>Embryophyta</taxon>
        <taxon>Tracheophyta</taxon>
        <taxon>Spermatophyta</taxon>
        <taxon>Magnoliopsida</taxon>
        <taxon>eudicotyledons</taxon>
        <taxon>Gunneridae</taxon>
        <taxon>Pentapetalae</taxon>
        <taxon>asterids</taxon>
        <taxon>Ericales</taxon>
        <taxon>Theaceae</taxon>
        <taxon>Camellia</taxon>
    </lineage>
</organism>
<dbReference type="Proteomes" id="UP001060215">
    <property type="component" value="Chromosome 11"/>
</dbReference>
<comment type="caution">
    <text evidence="1">The sequence shown here is derived from an EMBL/GenBank/DDBJ whole genome shotgun (WGS) entry which is preliminary data.</text>
</comment>